<dbReference type="AlphaFoldDB" id="A0A0N5D1B2"/>
<feature type="compositionally biased region" description="Polar residues" evidence="1">
    <location>
        <begin position="538"/>
        <end position="563"/>
    </location>
</feature>
<keyword evidence="3" id="KW-1185">Reference proteome</keyword>
<dbReference type="EMBL" id="UYYF01004431">
    <property type="protein sequence ID" value="VDN03990.1"/>
    <property type="molecule type" value="Genomic_DNA"/>
</dbReference>
<gene>
    <name evidence="2" type="ORF">TCLT_LOCUS6621</name>
</gene>
<dbReference type="Proteomes" id="UP000276776">
    <property type="component" value="Unassembled WGS sequence"/>
</dbReference>
<feature type="region of interest" description="Disordered" evidence="1">
    <location>
        <begin position="182"/>
        <end position="210"/>
    </location>
</feature>
<reference evidence="2 3" key="2">
    <citation type="submission" date="2018-11" db="EMBL/GenBank/DDBJ databases">
        <authorList>
            <consortium name="Pathogen Informatics"/>
        </authorList>
    </citation>
    <scope>NUCLEOTIDE SEQUENCE [LARGE SCALE GENOMIC DNA]</scope>
</reference>
<feature type="compositionally biased region" description="Polar residues" evidence="1">
    <location>
        <begin position="707"/>
        <end position="717"/>
    </location>
</feature>
<dbReference type="WBParaSite" id="TCLT_0000663201-mRNA-1">
    <property type="protein sequence ID" value="TCLT_0000663201-mRNA-1"/>
    <property type="gene ID" value="TCLT_0000663201"/>
</dbReference>
<feature type="region of interest" description="Disordered" evidence="1">
    <location>
        <begin position="706"/>
        <end position="743"/>
    </location>
</feature>
<feature type="region of interest" description="Disordered" evidence="1">
    <location>
        <begin position="352"/>
        <end position="386"/>
    </location>
</feature>
<feature type="compositionally biased region" description="Polar residues" evidence="1">
    <location>
        <begin position="451"/>
        <end position="469"/>
    </location>
</feature>
<organism evidence="4">
    <name type="scientific">Thelazia callipaeda</name>
    <name type="common">Oriental eyeworm</name>
    <name type="synonym">Parasitic nematode</name>
    <dbReference type="NCBI Taxonomy" id="103827"/>
    <lineage>
        <taxon>Eukaryota</taxon>
        <taxon>Metazoa</taxon>
        <taxon>Ecdysozoa</taxon>
        <taxon>Nematoda</taxon>
        <taxon>Chromadorea</taxon>
        <taxon>Rhabditida</taxon>
        <taxon>Spirurina</taxon>
        <taxon>Spiruromorpha</taxon>
        <taxon>Thelazioidea</taxon>
        <taxon>Thelaziidae</taxon>
        <taxon>Thelazia</taxon>
    </lineage>
</organism>
<feature type="region of interest" description="Disordered" evidence="1">
    <location>
        <begin position="447"/>
        <end position="469"/>
    </location>
</feature>
<feature type="region of interest" description="Disordered" evidence="1">
    <location>
        <begin position="532"/>
        <end position="563"/>
    </location>
</feature>
<dbReference type="OMA" id="QEDHKNG"/>
<evidence type="ECO:0000313" key="3">
    <source>
        <dbReference type="Proteomes" id="UP000276776"/>
    </source>
</evidence>
<evidence type="ECO:0000313" key="4">
    <source>
        <dbReference type="WBParaSite" id="TCLT_0000663201-mRNA-1"/>
    </source>
</evidence>
<accession>A0A0N5D1B2</accession>
<feature type="compositionally biased region" description="Low complexity" evidence="1">
    <location>
        <begin position="352"/>
        <end position="369"/>
    </location>
</feature>
<feature type="compositionally biased region" description="Polar residues" evidence="1">
    <location>
        <begin position="370"/>
        <end position="386"/>
    </location>
</feature>
<sequence>MTLLLYIYHSYSFTYPSKIPFNDFRLLVEGGGSDQKESLRQSLSRTEAVQNEAYIEGNGVAAAGTIWMNDTGISVCSTNNATASNLPAGMLKRPSDLLIDATTFEKRIKLEANLPDDHKSSMIGIASKTDSMTKMSASPPRSGAVGTTRANAIVSNIDLSIATGNHGQNSCNGQLPRAADMRDPASVETTHPVDPGHDVPSTSVVAGHHHPQQLAGVTAAPSVNNMQALSSVNSLTSEPPGISVGVLTSTGRSEQPTSVTTGSSSSSVVTGATVLAASTVPASPAGAPMLDPFRQAFFGGNSLAALNAAAAVAGSAGSTVGAADFSNLFFHTAPPNAAAAFPFLAAQILQQQHQHQQAQQSMSIGQGSAPPTTVPTGAQPSTSTAPSVGCIQFPSGAALAPQLANAALLGRALPTAAATQPLSVKTKQGRWCGMHIKIAYDILSKKERRSTPQPSVASQSASLPAPPQNSCNLNTMRNAGVTAPFCPPSTSNASMTSLGSGLPSSFPVLAQTGALPSPFSLPFQQFADTSKLVRRSGTPKQSQNRSATTITRSPSSASGLHLQLSGTGNTASGLIAPSLAAGAGSTMPLQGSLPNPLSGVLGSSLPLTPNLPSASASLTNGTSEAAAQAAMFAALQNVQQNAVAAFPNGSLSATPYLLSSAAAPQPHPLSAITSQAQNIYQSQRLFDPSMTAAMFQQMQSMEALRQSAASAQMNSNPAGAGSHVPVSGAPQGAPPQSQPPPSSIDLVRMQMEQQMMDRYMIALSSASGIGSNNTMTASSNFELMRQQLFAAHMRQQSQQTSLEALLEMQRQQQQQLFNVSRGLPSSYTLAGGAPPGSIPGSAAAAAAAAAGLPQGLGAAAGLFNSNLMALGNAANLQQALYNGKNPYSNTLEQLARQKREDDIIQSGR</sequence>
<dbReference type="STRING" id="103827.A0A0N5D1B2"/>
<protein>
    <submittedName>
        <fullName evidence="4">Homeobox domain-containing protein</fullName>
    </submittedName>
</protein>
<feature type="compositionally biased region" description="Pro residues" evidence="1">
    <location>
        <begin position="732"/>
        <end position="742"/>
    </location>
</feature>
<reference evidence="4" key="1">
    <citation type="submission" date="2016-04" db="UniProtKB">
        <authorList>
            <consortium name="WormBaseParasite"/>
        </authorList>
    </citation>
    <scope>IDENTIFICATION</scope>
</reference>
<evidence type="ECO:0000256" key="1">
    <source>
        <dbReference type="SAM" id="MobiDB-lite"/>
    </source>
</evidence>
<dbReference type="OrthoDB" id="5866672at2759"/>
<proteinExistence type="predicted"/>
<evidence type="ECO:0000313" key="2">
    <source>
        <dbReference type="EMBL" id="VDN03990.1"/>
    </source>
</evidence>
<name>A0A0N5D1B2_THECL</name>